<dbReference type="RefSeq" id="WP_311625927.1">
    <property type="nucleotide sequence ID" value="NZ_JAVRFE010000036.1"/>
</dbReference>
<comment type="caution">
    <text evidence="2">The sequence shown here is derived from an EMBL/GenBank/DDBJ whole genome shotgun (WGS) entry which is preliminary data.</text>
</comment>
<keyword evidence="1" id="KW-0812">Transmembrane</keyword>
<keyword evidence="1" id="KW-1133">Transmembrane helix</keyword>
<name>A0ABU2TD69_9ACTN</name>
<keyword evidence="1" id="KW-0472">Membrane</keyword>
<dbReference type="EMBL" id="JAVRFE010000036">
    <property type="protein sequence ID" value="MDT0458859.1"/>
    <property type="molecule type" value="Genomic_DNA"/>
</dbReference>
<protein>
    <recommendedName>
        <fullName evidence="4">Heme A synthase</fullName>
    </recommendedName>
</protein>
<evidence type="ECO:0000256" key="1">
    <source>
        <dbReference type="SAM" id="Phobius"/>
    </source>
</evidence>
<accession>A0ABU2TD69</accession>
<dbReference type="PROSITE" id="PS51257">
    <property type="entry name" value="PROKAR_LIPOPROTEIN"/>
    <property type="match status" value="1"/>
</dbReference>
<evidence type="ECO:0000313" key="2">
    <source>
        <dbReference type="EMBL" id="MDT0458859.1"/>
    </source>
</evidence>
<feature type="transmembrane region" description="Helical" evidence="1">
    <location>
        <begin position="20"/>
        <end position="40"/>
    </location>
</feature>
<evidence type="ECO:0008006" key="4">
    <source>
        <dbReference type="Google" id="ProtNLM"/>
    </source>
</evidence>
<feature type="transmembrane region" description="Helical" evidence="1">
    <location>
        <begin position="60"/>
        <end position="78"/>
    </location>
</feature>
<proteinExistence type="predicted"/>
<keyword evidence="3" id="KW-1185">Reference proteome</keyword>
<evidence type="ECO:0000313" key="3">
    <source>
        <dbReference type="Proteomes" id="UP001180551"/>
    </source>
</evidence>
<sequence length="118" mass="12594">MDLADRETEARDRSIRKGAAWALALLLPTLIVAGCLALFTQSAARCINYGPCETVASGPVIWYLLLASAVFGTVAVAVPSRRLTVGRVRALLFTVQVTTQLMMALAVFDALGVFQPSP</sequence>
<dbReference type="Proteomes" id="UP001180551">
    <property type="component" value="Unassembled WGS sequence"/>
</dbReference>
<organism evidence="2 3">
    <name type="scientific">Streptomyces mooreae</name>
    <dbReference type="NCBI Taxonomy" id="3075523"/>
    <lineage>
        <taxon>Bacteria</taxon>
        <taxon>Bacillati</taxon>
        <taxon>Actinomycetota</taxon>
        <taxon>Actinomycetes</taxon>
        <taxon>Kitasatosporales</taxon>
        <taxon>Streptomycetaceae</taxon>
        <taxon>Streptomyces</taxon>
    </lineage>
</organism>
<gene>
    <name evidence="2" type="ORF">RM550_24565</name>
</gene>
<reference evidence="2" key="1">
    <citation type="submission" date="2024-05" db="EMBL/GenBank/DDBJ databases">
        <title>30 novel species of actinomycetes from the DSMZ collection.</title>
        <authorList>
            <person name="Nouioui I."/>
        </authorList>
    </citation>
    <scope>NUCLEOTIDE SEQUENCE</scope>
    <source>
        <strain evidence="2">DSM 41527</strain>
    </source>
</reference>
<feature type="transmembrane region" description="Helical" evidence="1">
    <location>
        <begin position="90"/>
        <end position="114"/>
    </location>
</feature>